<dbReference type="AlphaFoldDB" id="A0A8J9Y7Z0"/>
<gene>
    <name evidence="1" type="ORF">BINO364_LOCUS3446</name>
</gene>
<feature type="non-terminal residue" evidence="1">
    <location>
        <position position="73"/>
    </location>
</feature>
<dbReference type="EMBL" id="OV170231">
    <property type="protein sequence ID" value="CAH0716746.1"/>
    <property type="molecule type" value="Genomic_DNA"/>
</dbReference>
<protein>
    <submittedName>
        <fullName evidence="1">Uncharacterized protein</fullName>
    </submittedName>
</protein>
<keyword evidence="2" id="KW-1185">Reference proteome</keyword>
<proteinExistence type="predicted"/>
<sequence length="73" mass="8343">MKGNNERSVRIEYNTKQSVGKATRGHTRPSFEADYYSGERAKVTTLRIELYSCFGTAVDNRADSNDKLLKIFH</sequence>
<dbReference type="Proteomes" id="UP000838878">
    <property type="component" value="Chromosome 11"/>
</dbReference>
<reference evidence="1" key="1">
    <citation type="submission" date="2021-12" db="EMBL/GenBank/DDBJ databases">
        <authorList>
            <person name="Martin H S."/>
        </authorList>
    </citation>
    <scope>NUCLEOTIDE SEQUENCE</scope>
</reference>
<organism evidence="1 2">
    <name type="scientific">Brenthis ino</name>
    <name type="common">lesser marbled fritillary</name>
    <dbReference type="NCBI Taxonomy" id="405034"/>
    <lineage>
        <taxon>Eukaryota</taxon>
        <taxon>Metazoa</taxon>
        <taxon>Ecdysozoa</taxon>
        <taxon>Arthropoda</taxon>
        <taxon>Hexapoda</taxon>
        <taxon>Insecta</taxon>
        <taxon>Pterygota</taxon>
        <taxon>Neoptera</taxon>
        <taxon>Endopterygota</taxon>
        <taxon>Lepidoptera</taxon>
        <taxon>Glossata</taxon>
        <taxon>Ditrysia</taxon>
        <taxon>Papilionoidea</taxon>
        <taxon>Nymphalidae</taxon>
        <taxon>Heliconiinae</taxon>
        <taxon>Argynnini</taxon>
        <taxon>Brenthis</taxon>
    </lineage>
</organism>
<name>A0A8J9Y7Z0_9NEOP</name>
<evidence type="ECO:0000313" key="1">
    <source>
        <dbReference type="EMBL" id="CAH0716746.1"/>
    </source>
</evidence>
<evidence type="ECO:0000313" key="2">
    <source>
        <dbReference type="Proteomes" id="UP000838878"/>
    </source>
</evidence>
<accession>A0A8J9Y7Z0</accession>